<evidence type="ECO:0000313" key="10">
    <source>
        <dbReference type="Proteomes" id="UP000245119"/>
    </source>
</evidence>
<evidence type="ECO:0000256" key="7">
    <source>
        <dbReference type="ARBA" id="ARBA00023136"/>
    </source>
</evidence>
<name>A0A2T7PTP4_POMCA</name>
<dbReference type="AlphaFoldDB" id="A0A2T7PTP4"/>
<dbReference type="EMBL" id="PZQS01000002">
    <property type="protein sequence ID" value="PVD36792.1"/>
    <property type="molecule type" value="Genomic_DNA"/>
</dbReference>
<sequence length="117" mass="13241">MVLCLTGIIVTSAGLRSVNAQRRPRCYMAAMVIWFVSVGIELMSLLAFPIKFLEEISEQAEVHWHFGWGYWVGWASAIFIFVSGLLLVIDKDAEELVYREITSKKKQLGSNEETEAV</sequence>
<evidence type="ECO:0000256" key="3">
    <source>
        <dbReference type="ARBA" id="ARBA00008691"/>
    </source>
</evidence>
<dbReference type="STRING" id="400727.A0A2T7PTP4"/>
<dbReference type="Gene3D" id="1.20.140.150">
    <property type="match status" value="1"/>
</dbReference>
<dbReference type="PANTHER" id="PTHR14399">
    <property type="entry name" value="P53-INDUCED PROTEIN RELATED"/>
    <property type="match status" value="1"/>
</dbReference>
<gene>
    <name evidence="9" type="ORF">C0Q70_03782</name>
</gene>
<keyword evidence="7 8" id="KW-0472">Membrane</keyword>
<dbReference type="Proteomes" id="UP000245119">
    <property type="component" value="Linkage Group LG2"/>
</dbReference>
<comment type="similarity">
    <text evidence="3">Belongs to the TMEM47 family.</text>
</comment>
<evidence type="ECO:0000256" key="1">
    <source>
        <dbReference type="ARBA" id="ARBA00004141"/>
    </source>
</evidence>
<keyword evidence="10" id="KW-1185">Reference proteome</keyword>
<comment type="subcellular location">
    <subcellularLocation>
        <location evidence="2">Cell junction</location>
    </subcellularLocation>
    <subcellularLocation>
        <location evidence="1">Membrane</location>
        <topology evidence="1">Multi-pass membrane protein</topology>
    </subcellularLocation>
</comment>
<dbReference type="InterPro" id="IPR015664">
    <property type="entry name" value="P53_induced"/>
</dbReference>
<organism evidence="9 10">
    <name type="scientific">Pomacea canaliculata</name>
    <name type="common">Golden apple snail</name>
    <dbReference type="NCBI Taxonomy" id="400727"/>
    <lineage>
        <taxon>Eukaryota</taxon>
        <taxon>Metazoa</taxon>
        <taxon>Spiralia</taxon>
        <taxon>Lophotrochozoa</taxon>
        <taxon>Mollusca</taxon>
        <taxon>Gastropoda</taxon>
        <taxon>Caenogastropoda</taxon>
        <taxon>Architaenioglossa</taxon>
        <taxon>Ampullarioidea</taxon>
        <taxon>Ampullariidae</taxon>
        <taxon>Pomacea</taxon>
    </lineage>
</organism>
<dbReference type="Pfam" id="PF00822">
    <property type="entry name" value="PMP22_Claudin"/>
    <property type="match status" value="1"/>
</dbReference>
<dbReference type="GO" id="GO:0005911">
    <property type="term" value="C:cell-cell junction"/>
    <property type="evidence" value="ECO:0007669"/>
    <property type="project" value="TreeGrafter"/>
</dbReference>
<dbReference type="PANTHER" id="PTHR14399:SF5">
    <property type="entry name" value="CELL JUNCTION PROTEIN VAB-9"/>
    <property type="match status" value="1"/>
</dbReference>
<accession>A0A2T7PTP4</accession>
<reference evidence="9 10" key="1">
    <citation type="submission" date="2018-04" db="EMBL/GenBank/DDBJ databases">
        <title>The genome of golden apple snail Pomacea canaliculata provides insight into stress tolerance and invasive adaptation.</title>
        <authorList>
            <person name="Liu C."/>
            <person name="Liu B."/>
            <person name="Ren Y."/>
            <person name="Zhang Y."/>
            <person name="Wang H."/>
            <person name="Li S."/>
            <person name="Jiang F."/>
            <person name="Yin L."/>
            <person name="Zhang G."/>
            <person name="Qian W."/>
            <person name="Fan W."/>
        </authorList>
    </citation>
    <scope>NUCLEOTIDE SEQUENCE [LARGE SCALE GENOMIC DNA]</scope>
    <source>
        <strain evidence="9">SZHN2017</strain>
        <tissue evidence="9">Muscle</tissue>
    </source>
</reference>
<evidence type="ECO:0000256" key="2">
    <source>
        <dbReference type="ARBA" id="ARBA00004282"/>
    </source>
</evidence>
<evidence type="ECO:0000256" key="4">
    <source>
        <dbReference type="ARBA" id="ARBA00022692"/>
    </source>
</evidence>
<keyword evidence="6 8" id="KW-1133">Transmembrane helix</keyword>
<proteinExistence type="inferred from homology"/>
<keyword evidence="5" id="KW-0965">Cell junction</keyword>
<feature type="transmembrane region" description="Helical" evidence="8">
    <location>
        <begin position="68"/>
        <end position="89"/>
    </location>
</feature>
<evidence type="ECO:0000313" key="9">
    <source>
        <dbReference type="EMBL" id="PVD36792.1"/>
    </source>
</evidence>
<keyword evidence="4 8" id="KW-0812">Transmembrane</keyword>
<dbReference type="InterPro" id="IPR004031">
    <property type="entry name" value="PMP22/EMP/MP20/Claudin"/>
</dbReference>
<feature type="transmembrane region" description="Helical" evidence="8">
    <location>
        <begin position="26"/>
        <end position="48"/>
    </location>
</feature>
<dbReference type="GO" id="GO:0098609">
    <property type="term" value="P:cell-cell adhesion"/>
    <property type="evidence" value="ECO:0007669"/>
    <property type="project" value="TreeGrafter"/>
</dbReference>
<comment type="caution">
    <text evidence="9">The sequence shown here is derived from an EMBL/GenBank/DDBJ whole genome shotgun (WGS) entry which is preliminary data.</text>
</comment>
<dbReference type="GO" id="GO:0016020">
    <property type="term" value="C:membrane"/>
    <property type="evidence" value="ECO:0007669"/>
    <property type="project" value="UniProtKB-SubCell"/>
</dbReference>
<evidence type="ECO:0000256" key="5">
    <source>
        <dbReference type="ARBA" id="ARBA00022949"/>
    </source>
</evidence>
<evidence type="ECO:0000256" key="6">
    <source>
        <dbReference type="ARBA" id="ARBA00022989"/>
    </source>
</evidence>
<evidence type="ECO:0000256" key="8">
    <source>
        <dbReference type="SAM" id="Phobius"/>
    </source>
</evidence>
<protein>
    <submittedName>
        <fullName evidence="9">Uncharacterized protein</fullName>
    </submittedName>
</protein>